<dbReference type="Gene3D" id="3.20.20.70">
    <property type="entry name" value="Aldolase class I"/>
    <property type="match status" value="1"/>
</dbReference>
<evidence type="ECO:0000256" key="3">
    <source>
        <dbReference type="ARBA" id="ARBA00023102"/>
    </source>
</evidence>
<dbReference type="SUPFAM" id="SSF51366">
    <property type="entry name" value="Ribulose-phoshate binding barrel"/>
    <property type="match status" value="1"/>
</dbReference>
<name>I1YJ24_METFJ</name>
<keyword evidence="2 5" id="KW-0028">Amino-acid biosynthesis</keyword>
<evidence type="ECO:0000313" key="7">
    <source>
        <dbReference type="Proteomes" id="UP000009145"/>
    </source>
</evidence>
<dbReference type="PATRIC" id="fig|754477.3.peg.1747"/>
<keyword evidence="7" id="KW-1185">Reference proteome</keyword>
<organism evidence="6 7">
    <name type="scientific">Methylophaga frappieri (strain ATCC BAA-2434 / DSM 25690 / JAM7)</name>
    <dbReference type="NCBI Taxonomy" id="754477"/>
    <lineage>
        <taxon>Bacteria</taxon>
        <taxon>Pseudomonadati</taxon>
        <taxon>Pseudomonadota</taxon>
        <taxon>Gammaproteobacteria</taxon>
        <taxon>Thiotrichales</taxon>
        <taxon>Piscirickettsiaceae</taxon>
        <taxon>Methylophaga</taxon>
    </lineage>
</organism>
<comment type="similarity">
    <text evidence="1 5">Belongs to the HisA/HisF family.</text>
</comment>
<dbReference type="GO" id="GO:0005737">
    <property type="term" value="C:cytoplasm"/>
    <property type="evidence" value="ECO:0007669"/>
    <property type="project" value="TreeGrafter"/>
</dbReference>
<dbReference type="Pfam" id="PF00977">
    <property type="entry name" value="His_biosynth"/>
    <property type="match status" value="1"/>
</dbReference>
<evidence type="ECO:0000256" key="1">
    <source>
        <dbReference type="ARBA" id="ARBA00009667"/>
    </source>
</evidence>
<evidence type="ECO:0000256" key="4">
    <source>
        <dbReference type="ARBA" id="ARBA00029440"/>
    </source>
</evidence>
<proteinExistence type="inferred from homology"/>
<evidence type="ECO:0000256" key="2">
    <source>
        <dbReference type="ARBA" id="ARBA00022605"/>
    </source>
</evidence>
<keyword evidence="3 5" id="KW-0368">Histidine biosynthesis</keyword>
<dbReference type="Proteomes" id="UP000009145">
    <property type="component" value="Chromosome"/>
</dbReference>
<evidence type="ECO:0000313" key="6">
    <source>
        <dbReference type="EMBL" id="AFJ02917.1"/>
    </source>
</evidence>
<dbReference type="PANTHER" id="PTHR43090:SF2">
    <property type="entry name" value="1-(5-PHOSPHORIBOSYL)-5-[(5-PHOSPHORIBOSYLAMINO)METHYLIDENEAMINO] IMIDAZOLE-4-CARBOXAMIDE ISOMERASE"/>
    <property type="match status" value="1"/>
</dbReference>
<dbReference type="eggNOG" id="COG1411">
    <property type="taxonomic scope" value="Bacteria"/>
</dbReference>
<dbReference type="EMBL" id="CP003380">
    <property type="protein sequence ID" value="AFJ02917.1"/>
    <property type="molecule type" value="Genomic_DNA"/>
</dbReference>
<dbReference type="GO" id="GO:0000105">
    <property type="term" value="P:L-histidine biosynthetic process"/>
    <property type="evidence" value="ECO:0007669"/>
    <property type="project" value="UniProtKB-KW"/>
</dbReference>
<dbReference type="PANTHER" id="PTHR43090">
    <property type="entry name" value="1-(5-PHOSPHORIBOSYL)-5-[(5-PHOSPHORIBOSYLAMINO)METHYLIDENEAMINO] IMIDAZOLE-4-CARBOXAMIDE ISOMERASE"/>
    <property type="match status" value="1"/>
</dbReference>
<dbReference type="InterPro" id="IPR006062">
    <property type="entry name" value="His_biosynth"/>
</dbReference>
<dbReference type="OrthoDB" id="8535539at2"/>
<dbReference type="InterPro" id="IPR013785">
    <property type="entry name" value="Aldolase_TIM"/>
</dbReference>
<dbReference type="GO" id="GO:0000162">
    <property type="term" value="P:L-tryptophan biosynthetic process"/>
    <property type="evidence" value="ECO:0007669"/>
    <property type="project" value="TreeGrafter"/>
</dbReference>
<dbReference type="GO" id="GO:0003949">
    <property type="term" value="F:1-(5-phosphoribosyl)-5-[(5-phosphoribosylamino)methylideneamino]imidazole-4-carboxamide isomerase activity"/>
    <property type="evidence" value="ECO:0007669"/>
    <property type="project" value="InterPro"/>
</dbReference>
<dbReference type="InterPro" id="IPR044524">
    <property type="entry name" value="Isoase_HisA-like"/>
</dbReference>
<dbReference type="InterPro" id="IPR011060">
    <property type="entry name" value="RibuloseP-bd_barrel"/>
</dbReference>
<dbReference type="KEGG" id="mec:Q7C_1776"/>
<reference evidence="6 7" key="1">
    <citation type="journal article" date="2012" name="J. Bacteriol.">
        <title>Complete genome sequences of Methylophaga sp. strain JAM1 and Methylophaga sp. strain JAM7.</title>
        <authorList>
            <person name="Villeneuve C."/>
            <person name="Martineau C."/>
            <person name="Mauffrey F."/>
            <person name="Villemur R."/>
        </authorList>
    </citation>
    <scope>NUCLEOTIDE SEQUENCE [LARGE SCALE GENOMIC DNA]</scope>
    <source>
        <strain evidence="6 7">JAM7</strain>
    </source>
</reference>
<sequence>MKIIPVIDVKAGQVVMANGKNRADYPLLRSIITPHTTPTKVVADLLDFHDFDTLYIADLDSIMGNQFNWHFYQDLAACFPQLTIWLDAGLKSTDLLAKAAPRKNVQWVAASETCAYNGMPERQHPWVLSLDFKGDQLLGDAHWLDCVENWPQSIIVMDLDRVGKQQGPGMSRLKTLMAGRVEQNWIASGGVRHVQDLHTLHLSGVKAVLLASALHHGVLNKQHLLASESWT</sequence>
<comment type="pathway">
    <text evidence="4">Amino-acid biosynthesis.</text>
</comment>
<dbReference type="AlphaFoldDB" id="I1YJ24"/>
<gene>
    <name evidence="6" type="ordered locus">Q7C_1776</name>
</gene>
<dbReference type="RefSeq" id="WP_014704337.1">
    <property type="nucleotide sequence ID" value="NC_017856.1"/>
</dbReference>
<dbReference type="STRING" id="754477.Q7C_1776"/>
<accession>I1YJ24</accession>
<evidence type="ECO:0000256" key="5">
    <source>
        <dbReference type="RuleBase" id="RU003657"/>
    </source>
</evidence>
<dbReference type="HOGENOM" id="CLU_048577_2_1_6"/>
<dbReference type="CDD" id="cd04723">
    <property type="entry name" value="HisA_HisF"/>
    <property type="match status" value="1"/>
</dbReference>
<protein>
    <submittedName>
        <fullName evidence="6">HisA/HisF family protein, putative</fullName>
    </submittedName>
</protein>